<dbReference type="RefSeq" id="WP_119379790.1">
    <property type="nucleotide sequence ID" value="NZ_QWGB01000005.1"/>
</dbReference>
<proteinExistence type="predicted"/>
<evidence type="ECO:0000313" key="2">
    <source>
        <dbReference type="Proteomes" id="UP000265431"/>
    </source>
</evidence>
<keyword evidence="2" id="KW-1185">Reference proteome</keyword>
<sequence>MTDANLSVVRKFIRPQSGDSWATIAERELPKLKTEEGVSSLQSWNLHVYMRAPAPEGSPRAGNPILPSDVIFIEPPMAAA</sequence>
<protein>
    <submittedName>
        <fullName evidence="1">Uncharacterized protein</fullName>
    </submittedName>
</protein>
<organism evidence="1 2">
    <name type="scientific">Henriciella barbarensis</name>
    <dbReference type="NCBI Taxonomy" id="86342"/>
    <lineage>
        <taxon>Bacteria</taxon>
        <taxon>Pseudomonadati</taxon>
        <taxon>Pseudomonadota</taxon>
        <taxon>Alphaproteobacteria</taxon>
        <taxon>Hyphomonadales</taxon>
        <taxon>Hyphomonadaceae</taxon>
        <taxon>Henriciella</taxon>
    </lineage>
</organism>
<dbReference type="Proteomes" id="UP000265431">
    <property type="component" value="Unassembled WGS sequence"/>
</dbReference>
<accession>A0A399R1F8</accession>
<gene>
    <name evidence="1" type="ORF">D1224_10355</name>
</gene>
<evidence type="ECO:0000313" key="1">
    <source>
        <dbReference type="EMBL" id="RIJ24601.1"/>
    </source>
</evidence>
<name>A0A399R1F8_9PROT</name>
<dbReference type="EMBL" id="QWGB01000005">
    <property type="protein sequence ID" value="RIJ24601.1"/>
    <property type="molecule type" value="Genomic_DNA"/>
</dbReference>
<dbReference type="AlphaFoldDB" id="A0A399R1F8"/>
<comment type="caution">
    <text evidence="1">The sequence shown here is derived from an EMBL/GenBank/DDBJ whole genome shotgun (WGS) entry which is preliminary data.</text>
</comment>
<reference evidence="1 2" key="1">
    <citation type="submission" date="2018-08" db="EMBL/GenBank/DDBJ databases">
        <title>Henriciella mobilis sp. nov., isolated from seawater.</title>
        <authorList>
            <person name="Cheng H."/>
            <person name="Wu Y.-H."/>
            <person name="Xu X.-W."/>
            <person name="Guo L.-L."/>
        </authorList>
    </citation>
    <scope>NUCLEOTIDE SEQUENCE [LARGE SCALE GENOMIC DNA]</scope>
    <source>
        <strain evidence="1 2">CCUG66934</strain>
    </source>
</reference>
<dbReference type="OrthoDB" id="7619915at2"/>